<dbReference type="Pfam" id="PF00577">
    <property type="entry name" value="Usher"/>
    <property type="match status" value="1"/>
</dbReference>
<dbReference type="InterPro" id="IPR043142">
    <property type="entry name" value="PapC-like_C_sf"/>
</dbReference>
<comment type="caution">
    <text evidence="1">The sequence shown here is derived from an EMBL/GenBank/DDBJ whole genome shotgun (WGS) entry which is preliminary data.</text>
</comment>
<dbReference type="Gene3D" id="2.60.40.2070">
    <property type="match status" value="1"/>
</dbReference>
<dbReference type="Proteomes" id="UP000324797">
    <property type="component" value="Unassembled WGS sequence"/>
</dbReference>
<dbReference type="PROSITE" id="PS51257">
    <property type="entry name" value="PROKAR_LIPOPROTEIN"/>
    <property type="match status" value="1"/>
</dbReference>
<dbReference type="GO" id="GO:0009279">
    <property type="term" value="C:cell outer membrane"/>
    <property type="evidence" value="ECO:0007669"/>
    <property type="project" value="TreeGrafter"/>
</dbReference>
<accession>A0A5S4YRV9</accession>
<sequence>MRRLRFRPGVEAAVLLVGFSGSLACARAQGLMDIPSPTDTKAVTTERSLQLNVMINESPVNLIGSFQLRPDGSLAATPQELREIGLIPIDNAIGTDGLIRLDRLPGVSYRVDEANQMVRITAPDAARAPHIIDVRPQTGGYVAPQRSYGGVLNYTLFASSDGAFWRYLRSFQGLSGAFDGRVFSPYGTFSQSAIASTASPELGGLTRLDSSWAYSDTESLITYRGGDTISGGLSWTRSVRLGGVQVQTNFALRPDLVTLPIPALSGSAAVPSTLDVYTQNVKTYTGSVPAGPFQVTNLPIATGAGTASVVLNDALGRQIVTTLPFYVSSQLLKEGLYDFSAELGFARRFYGIESNNYDARPVGSASLRYGLTNWLTLEGHAEGGAGLSNGGVGAAFSLGALGAASLAVAGSQVGDRAGGLFNASLEMSFWGASLYVRTQRTFGNYDDIASVTAPILDPKFGNSSFFSALVPKALDQVTFSMPLPFERSNLNLSYTQLESALGDRNRIVGLSFSRNFFRDSTIFATAFKDIDDHRSFGVFAGISVPFGNDVTVSTGVQSGPTGTSVVTDAMKSERLETGSYGARVRDAEGSTPNRSATASYRASFGRVEAGVQQYGSNTRATAQIDGSIAFAGGGVFFGNRIDDAFAVVNAGAPNVAVQYENRPVGVTDSRGLLLVPYLNSYQKNKISIDPRNLPVDADVPRTREVVVPADRSGVVVNFGISETPKAALVTFTDGKGKPLAVGAQGHLESGKQTFVIGYDGQGYVQGLTDQNIAAIDLPDGGSCRAAFGYAPKPGEQVAIKDVVCE</sequence>
<dbReference type="PANTHER" id="PTHR30451">
    <property type="entry name" value="OUTER MEMBRANE USHER PROTEIN"/>
    <property type="match status" value="1"/>
</dbReference>
<dbReference type="PANTHER" id="PTHR30451:SF5">
    <property type="entry name" value="SLR0019 PROTEIN"/>
    <property type="match status" value="1"/>
</dbReference>
<dbReference type="InterPro" id="IPR042186">
    <property type="entry name" value="FimD_plug_dom"/>
</dbReference>
<evidence type="ECO:0000313" key="1">
    <source>
        <dbReference type="EMBL" id="TYO67126.1"/>
    </source>
</evidence>
<dbReference type="Gene3D" id="2.60.40.3110">
    <property type="match status" value="1"/>
</dbReference>
<dbReference type="AlphaFoldDB" id="A0A5S4YRV9"/>
<dbReference type="GO" id="GO:0015473">
    <property type="term" value="F:fimbrial usher porin activity"/>
    <property type="evidence" value="ECO:0007669"/>
    <property type="project" value="InterPro"/>
</dbReference>
<proteinExistence type="predicted"/>
<dbReference type="InterPro" id="IPR000015">
    <property type="entry name" value="Fimb_usher"/>
</dbReference>
<gene>
    <name evidence="1" type="ORF">FXV83_08000</name>
</gene>
<evidence type="ECO:0000313" key="2">
    <source>
        <dbReference type="Proteomes" id="UP000324797"/>
    </source>
</evidence>
<protein>
    <submittedName>
        <fullName evidence="1">Fimbrial biogenesis outer membrane usher protein</fullName>
    </submittedName>
</protein>
<name>A0A5S4YRV9_9BRAD</name>
<keyword evidence="2" id="KW-1185">Reference proteome</keyword>
<reference evidence="1 2" key="1">
    <citation type="submission" date="2019-08" db="EMBL/GenBank/DDBJ databases">
        <title>Bradyrhizobium hipponensis sp. nov., a rhizobium isolated from a Lupinus angustifolius root nodule in Tunisia.</title>
        <authorList>
            <person name="Off K."/>
            <person name="Rejili M."/>
            <person name="Mars M."/>
            <person name="Brachmann A."/>
            <person name="Marin M."/>
        </authorList>
    </citation>
    <scope>NUCLEOTIDE SEQUENCE [LARGE SCALE GENOMIC DNA]</scope>
    <source>
        <strain evidence="2">aSej3</strain>
    </source>
</reference>
<organism evidence="1 2">
    <name type="scientific">Bradyrhizobium hipponense</name>
    <dbReference type="NCBI Taxonomy" id="2605638"/>
    <lineage>
        <taxon>Bacteria</taxon>
        <taxon>Pseudomonadati</taxon>
        <taxon>Pseudomonadota</taxon>
        <taxon>Alphaproteobacteria</taxon>
        <taxon>Hyphomicrobiales</taxon>
        <taxon>Nitrobacteraceae</taxon>
        <taxon>Bradyrhizobium</taxon>
    </lineage>
</organism>
<dbReference type="Gene3D" id="2.60.40.2610">
    <property type="entry name" value="Outer membrane usher protein FimD, plug domain"/>
    <property type="match status" value="1"/>
</dbReference>
<dbReference type="EMBL" id="VSTH01000021">
    <property type="protein sequence ID" value="TYO67126.1"/>
    <property type="molecule type" value="Genomic_DNA"/>
</dbReference>
<dbReference type="GO" id="GO:0009297">
    <property type="term" value="P:pilus assembly"/>
    <property type="evidence" value="ECO:0007669"/>
    <property type="project" value="InterPro"/>
</dbReference>